<dbReference type="SFLD" id="SFLDG00180">
    <property type="entry name" value="muconate_cycloisomerase"/>
    <property type="match status" value="1"/>
</dbReference>
<feature type="binding site" evidence="7">
    <location>
        <position position="218"/>
    </location>
    <ligand>
        <name>Mg(2+)</name>
        <dbReference type="ChEBI" id="CHEBI:18420"/>
    </ligand>
</feature>
<feature type="binding site" evidence="7">
    <location>
        <position position="190"/>
    </location>
    <ligand>
        <name>Mg(2+)</name>
        <dbReference type="ChEBI" id="CHEBI:18420"/>
    </ligand>
</feature>
<reference evidence="11" key="1">
    <citation type="submission" date="2016-10" db="EMBL/GenBank/DDBJ databases">
        <authorList>
            <person name="Varghese N."/>
            <person name="Submissions S."/>
        </authorList>
    </citation>
    <scope>NUCLEOTIDE SEQUENCE [LARGE SCALE GENOMIC DNA]</scope>
    <source>
        <strain evidence="11">M1</strain>
    </source>
</reference>
<comment type="similarity">
    <text evidence="1 8">Belongs to the mandelate racemase/muconate lactonizing enzyme family.</text>
</comment>
<evidence type="ECO:0000256" key="6">
    <source>
        <dbReference type="PIRSR" id="PIRSR634603-2"/>
    </source>
</evidence>
<dbReference type="GO" id="GO:0006518">
    <property type="term" value="P:peptide metabolic process"/>
    <property type="evidence" value="ECO:0007669"/>
    <property type="project" value="UniProtKB-ARBA"/>
</dbReference>
<evidence type="ECO:0000259" key="9">
    <source>
        <dbReference type="SMART" id="SM00922"/>
    </source>
</evidence>
<dbReference type="SFLD" id="SFLDS00001">
    <property type="entry name" value="Enolase"/>
    <property type="match status" value="1"/>
</dbReference>
<feature type="binding site" evidence="6">
    <location>
        <position position="297"/>
    </location>
    <ligand>
        <name>substrate</name>
    </ligand>
</feature>
<keyword evidence="3 7" id="KW-0460">Magnesium</keyword>
<sequence length="360" mass="39500">MKIKDATIAVQSTPLIKPFKTALRTATQMESIVVKITLDNGTKGYGAAVPTEAITGETKQGIVGILENILIPKIIGREIEEIAKNNKDVQTSCVGNTSAKAALEMAMYDALCKLLNIPLYQLFGGKTNHHVNDMTISVNNVEEMVNDAKKVTEKGFSILKIKVGKEAKKDIERIERIYEEVGPNVSLRIDANQGWTAKDAVKIIHSLEQLHLPIEFIEQPVSKHDIKGLQFIRERVNIPIMADESVFSARDALELIRHHAVDLINIKLMKTGGLQEAYKIASLAEAAGIECMIGSMMEPTLSVLAAAHLAIAHPNITKIDLDAPLWIDDDSSHSFFQGSEINVPDLPGIGYVPYMTKKGD</sequence>
<organism evidence="10 11">
    <name type="scientific">Parageobacillus thermantarcticus</name>
    <dbReference type="NCBI Taxonomy" id="186116"/>
    <lineage>
        <taxon>Bacteria</taxon>
        <taxon>Bacillati</taxon>
        <taxon>Bacillota</taxon>
        <taxon>Bacilli</taxon>
        <taxon>Bacillales</taxon>
        <taxon>Anoxybacillaceae</taxon>
        <taxon>Parageobacillus</taxon>
    </lineage>
</organism>
<feature type="binding site" evidence="6">
    <location>
        <position position="320"/>
    </location>
    <ligand>
        <name>substrate</name>
    </ligand>
</feature>
<dbReference type="InterPro" id="IPR036849">
    <property type="entry name" value="Enolase-like_C_sf"/>
</dbReference>
<dbReference type="SMART" id="SM00922">
    <property type="entry name" value="MR_MLE"/>
    <property type="match status" value="1"/>
</dbReference>
<feature type="binding site" evidence="6">
    <location>
        <position position="322"/>
    </location>
    <ligand>
        <name>substrate</name>
    </ligand>
</feature>
<evidence type="ECO:0000256" key="8">
    <source>
        <dbReference type="RuleBase" id="RU366006"/>
    </source>
</evidence>
<dbReference type="FunFam" id="3.30.390.10:FF:000009">
    <property type="entry name" value="Hydrophobic dipeptide epimerase"/>
    <property type="match status" value="1"/>
</dbReference>
<feature type="domain" description="Mandelate racemase/muconate lactonizing enzyme C-terminal" evidence="9">
    <location>
        <begin position="141"/>
        <end position="239"/>
    </location>
</feature>
<dbReference type="InterPro" id="IPR013342">
    <property type="entry name" value="Mandelate_racemase_C"/>
</dbReference>
<evidence type="ECO:0000256" key="7">
    <source>
        <dbReference type="PIRSR" id="PIRSR634603-3"/>
    </source>
</evidence>
<gene>
    <name evidence="10" type="ORF">SAMN05192569_102313</name>
</gene>
<dbReference type="GO" id="GO:0000287">
    <property type="term" value="F:magnesium ion binding"/>
    <property type="evidence" value="ECO:0007669"/>
    <property type="project" value="UniProtKB-ARBA"/>
</dbReference>
<dbReference type="SUPFAM" id="SSF54826">
    <property type="entry name" value="Enolase N-terminal domain-like"/>
    <property type="match status" value="1"/>
</dbReference>
<feature type="binding site" evidence="6">
    <location>
        <position position="24"/>
    </location>
    <ligand>
        <name>substrate</name>
    </ligand>
</feature>
<dbReference type="CDD" id="cd03319">
    <property type="entry name" value="L-Ala-DL-Glu_epimerase"/>
    <property type="match status" value="1"/>
</dbReference>
<dbReference type="RefSeq" id="WP_090949840.1">
    <property type="nucleotide sequence ID" value="NZ_FOJS01000023.1"/>
</dbReference>
<evidence type="ECO:0000313" key="10">
    <source>
        <dbReference type="EMBL" id="SFA49901.1"/>
    </source>
</evidence>
<feature type="binding site" evidence="6">
    <location>
        <position position="135"/>
    </location>
    <ligand>
        <name>substrate</name>
    </ligand>
</feature>
<dbReference type="InterPro" id="IPR029017">
    <property type="entry name" value="Enolase-like_N"/>
</dbReference>
<feature type="active site" description="Proton acceptor; specific for (S)-substrate epimerization" evidence="5">
    <location>
        <position position="267"/>
    </location>
</feature>
<dbReference type="SFLD" id="SFLDF00009">
    <property type="entry name" value="o-succinylbenzoate_synthase"/>
    <property type="match status" value="1"/>
</dbReference>
<comment type="cofactor">
    <cofactor evidence="7 8">
        <name>Mg(2+)</name>
        <dbReference type="ChEBI" id="CHEBI:18420"/>
    </cofactor>
    <text evidence="7 8">Binds 1 Mg(2+) ion per subunit.</text>
</comment>
<dbReference type="InterPro" id="IPR013341">
    <property type="entry name" value="Mandelate_racemase_N_dom"/>
</dbReference>
<dbReference type="OrthoDB" id="9775391at2"/>
<accession>A0A1I0TDR0</accession>
<dbReference type="EMBL" id="FOJS01000023">
    <property type="protein sequence ID" value="SFA49901.1"/>
    <property type="molecule type" value="Genomic_DNA"/>
</dbReference>
<dbReference type="AlphaFoldDB" id="A0A1I0TDR0"/>
<evidence type="ECO:0000256" key="1">
    <source>
        <dbReference type="ARBA" id="ARBA00008031"/>
    </source>
</evidence>
<dbReference type="PANTHER" id="PTHR48073:SF2">
    <property type="entry name" value="O-SUCCINYLBENZOATE SYNTHASE"/>
    <property type="match status" value="1"/>
</dbReference>
<dbReference type="Pfam" id="PF13378">
    <property type="entry name" value="MR_MLE_C"/>
    <property type="match status" value="1"/>
</dbReference>
<dbReference type="SUPFAM" id="SSF51604">
    <property type="entry name" value="Enolase C-terminal domain-like"/>
    <property type="match status" value="1"/>
</dbReference>
<dbReference type="Proteomes" id="UP000198650">
    <property type="component" value="Unassembled WGS sequence"/>
</dbReference>
<protein>
    <recommendedName>
        <fullName evidence="8">Dipeptide epimerase</fullName>
        <ecNumber evidence="8">5.1.1.-</ecNumber>
    </recommendedName>
</protein>
<dbReference type="PANTHER" id="PTHR48073">
    <property type="entry name" value="O-SUCCINYLBENZOATE SYNTHASE-RELATED"/>
    <property type="match status" value="1"/>
</dbReference>
<evidence type="ECO:0000256" key="3">
    <source>
        <dbReference type="ARBA" id="ARBA00022842"/>
    </source>
</evidence>
<name>A0A1I0TDR0_9BACL</name>
<dbReference type="InterPro" id="IPR034603">
    <property type="entry name" value="Dipeptide_epimerase"/>
</dbReference>
<feature type="binding site" evidence="6">
    <location>
        <position position="160"/>
    </location>
    <ligand>
        <name>substrate</name>
    </ligand>
</feature>
<keyword evidence="4 8" id="KW-0413">Isomerase</keyword>
<proteinExistence type="inferred from homology"/>
<evidence type="ECO:0000256" key="5">
    <source>
        <dbReference type="PIRSR" id="PIRSR634603-1"/>
    </source>
</evidence>
<evidence type="ECO:0000256" key="2">
    <source>
        <dbReference type="ARBA" id="ARBA00022723"/>
    </source>
</evidence>
<dbReference type="Pfam" id="PF02746">
    <property type="entry name" value="MR_MLE_N"/>
    <property type="match status" value="1"/>
</dbReference>
<dbReference type="GO" id="GO:0016855">
    <property type="term" value="F:racemase and epimerase activity, acting on amino acids and derivatives"/>
    <property type="evidence" value="ECO:0007669"/>
    <property type="project" value="UniProtKB-UniRule"/>
</dbReference>
<feature type="binding site" evidence="7">
    <location>
        <position position="243"/>
    </location>
    <ligand>
        <name>Mg(2+)</name>
        <dbReference type="ChEBI" id="CHEBI:18420"/>
    </ligand>
</feature>
<dbReference type="Gene3D" id="3.20.20.120">
    <property type="entry name" value="Enolase-like C-terminal domain"/>
    <property type="match status" value="1"/>
</dbReference>
<dbReference type="Gene3D" id="3.30.390.10">
    <property type="entry name" value="Enolase-like, N-terminal domain"/>
    <property type="match status" value="1"/>
</dbReference>
<feature type="binding site" evidence="6">
    <location>
        <position position="295"/>
    </location>
    <ligand>
        <name>substrate</name>
    </ligand>
</feature>
<dbReference type="STRING" id="186116.SAMN05192569_102313"/>
<keyword evidence="2 7" id="KW-0479">Metal-binding</keyword>
<evidence type="ECO:0000313" key="11">
    <source>
        <dbReference type="Proteomes" id="UP000198650"/>
    </source>
</evidence>
<evidence type="ECO:0000256" key="4">
    <source>
        <dbReference type="ARBA" id="ARBA00023235"/>
    </source>
</evidence>
<keyword evidence="11" id="KW-1185">Reference proteome</keyword>
<dbReference type="EC" id="5.1.1.-" evidence="8"/>
<feature type="active site" description="Proton acceptor; specific for (R)-substrate epimerization" evidence="5">
    <location>
        <position position="162"/>
    </location>
</feature>
<dbReference type="InterPro" id="IPR029065">
    <property type="entry name" value="Enolase_C-like"/>
</dbReference>